<comment type="caution">
    <text evidence="6">The sequence shown here is derived from an EMBL/GenBank/DDBJ whole genome shotgun (WGS) entry which is preliminary data.</text>
</comment>
<dbReference type="EMBL" id="JAMTCK010000005">
    <property type="protein sequence ID" value="MCP2165492.1"/>
    <property type="molecule type" value="Genomic_DNA"/>
</dbReference>
<keyword evidence="1" id="KW-0805">Transcription regulation</keyword>
<dbReference type="PANTHER" id="PTHR30055:SF243">
    <property type="entry name" value="HTH-TYPE TRANSCRIPTIONAL REGULATOR RV1816"/>
    <property type="match status" value="1"/>
</dbReference>
<dbReference type="Pfam" id="PF00440">
    <property type="entry name" value="TetR_N"/>
    <property type="match status" value="1"/>
</dbReference>
<dbReference type="GO" id="GO:0000976">
    <property type="term" value="F:transcription cis-regulatory region binding"/>
    <property type="evidence" value="ECO:0007669"/>
    <property type="project" value="TreeGrafter"/>
</dbReference>
<sequence length="235" mass="25601">MTGPARSRRQRYRDQTREEAKQLAMTQLAELGPTGVSVNAIAKRMGLTGPALYRYFASRDDLLTELIRDAYRDLAESLEAAGRASQRRQPAARVRAVTAAFREWALAAPHRYLLLFGTPVPGYAAPPDTVEAANRSMVAILDAFSALPTPPAPAEAGPAEATDRADAADPLDRQLADLARRRDLAVTPEQFRRGLLAWTRLHGVLSLEVQNQFAPMGVDPALVYRAEVETLIAGG</sequence>
<gene>
    <name evidence="6" type="ORF">LX83_002350</name>
</gene>
<dbReference type="InterPro" id="IPR009057">
    <property type="entry name" value="Homeodomain-like_sf"/>
</dbReference>
<evidence type="ECO:0000256" key="3">
    <source>
        <dbReference type="ARBA" id="ARBA00023163"/>
    </source>
</evidence>
<dbReference type="AlphaFoldDB" id="A0AAE3GDW2"/>
<evidence type="ECO:0000256" key="1">
    <source>
        <dbReference type="ARBA" id="ARBA00023015"/>
    </source>
</evidence>
<feature type="domain" description="HTH tetR-type" evidence="5">
    <location>
        <begin position="14"/>
        <end position="74"/>
    </location>
</feature>
<evidence type="ECO:0000313" key="6">
    <source>
        <dbReference type="EMBL" id="MCP2165492.1"/>
    </source>
</evidence>
<dbReference type="InterPro" id="IPR025996">
    <property type="entry name" value="MT1864/Rv1816-like_C"/>
</dbReference>
<dbReference type="PANTHER" id="PTHR30055">
    <property type="entry name" value="HTH-TYPE TRANSCRIPTIONAL REGULATOR RUTR"/>
    <property type="match status" value="1"/>
</dbReference>
<evidence type="ECO:0000256" key="2">
    <source>
        <dbReference type="ARBA" id="ARBA00023125"/>
    </source>
</evidence>
<accession>A0AAE3GDW2</accession>
<dbReference type="SUPFAM" id="SSF46689">
    <property type="entry name" value="Homeodomain-like"/>
    <property type="match status" value="1"/>
</dbReference>
<dbReference type="Gene3D" id="1.10.357.10">
    <property type="entry name" value="Tetracycline Repressor, domain 2"/>
    <property type="match status" value="1"/>
</dbReference>
<dbReference type="GO" id="GO:0003700">
    <property type="term" value="F:DNA-binding transcription factor activity"/>
    <property type="evidence" value="ECO:0007669"/>
    <property type="project" value="TreeGrafter"/>
</dbReference>
<evidence type="ECO:0000259" key="5">
    <source>
        <dbReference type="PROSITE" id="PS50977"/>
    </source>
</evidence>
<dbReference type="Pfam" id="PF13305">
    <property type="entry name" value="TetR_C_33"/>
    <property type="match status" value="1"/>
</dbReference>
<keyword evidence="2 4" id="KW-0238">DNA-binding</keyword>
<feature type="DNA-binding region" description="H-T-H motif" evidence="4">
    <location>
        <begin position="37"/>
        <end position="56"/>
    </location>
</feature>
<dbReference type="InterPro" id="IPR036271">
    <property type="entry name" value="Tet_transcr_reg_TetR-rel_C_sf"/>
</dbReference>
<keyword evidence="7" id="KW-1185">Reference proteome</keyword>
<proteinExistence type="predicted"/>
<evidence type="ECO:0000256" key="4">
    <source>
        <dbReference type="PROSITE-ProRule" id="PRU00335"/>
    </source>
</evidence>
<name>A0AAE3GDW2_9PSEU</name>
<dbReference type="RefSeq" id="WP_253770363.1">
    <property type="nucleotide sequence ID" value="NZ_JAMTCK010000005.1"/>
</dbReference>
<dbReference type="InterPro" id="IPR001647">
    <property type="entry name" value="HTH_TetR"/>
</dbReference>
<dbReference type="Proteomes" id="UP001206128">
    <property type="component" value="Unassembled WGS sequence"/>
</dbReference>
<reference evidence="6" key="1">
    <citation type="submission" date="2022-06" db="EMBL/GenBank/DDBJ databases">
        <title>Genomic Encyclopedia of Archaeal and Bacterial Type Strains, Phase II (KMG-II): from individual species to whole genera.</title>
        <authorList>
            <person name="Goeker M."/>
        </authorList>
    </citation>
    <scope>NUCLEOTIDE SEQUENCE</scope>
    <source>
        <strain evidence="6">DSM 43935</strain>
    </source>
</reference>
<dbReference type="InterPro" id="IPR050109">
    <property type="entry name" value="HTH-type_TetR-like_transc_reg"/>
</dbReference>
<dbReference type="SUPFAM" id="SSF48498">
    <property type="entry name" value="Tetracyclin repressor-like, C-terminal domain"/>
    <property type="match status" value="1"/>
</dbReference>
<protein>
    <submittedName>
        <fullName evidence="6">Transcriptional regulator, TetR family</fullName>
    </submittedName>
</protein>
<organism evidence="6 7">
    <name type="scientific">Goodfellowiella coeruleoviolacea</name>
    <dbReference type="NCBI Taxonomy" id="334858"/>
    <lineage>
        <taxon>Bacteria</taxon>
        <taxon>Bacillati</taxon>
        <taxon>Actinomycetota</taxon>
        <taxon>Actinomycetes</taxon>
        <taxon>Pseudonocardiales</taxon>
        <taxon>Pseudonocardiaceae</taxon>
        <taxon>Goodfellowiella</taxon>
    </lineage>
</organism>
<evidence type="ECO:0000313" key="7">
    <source>
        <dbReference type="Proteomes" id="UP001206128"/>
    </source>
</evidence>
<dbReference type="PROSITE" id="PS50977">
    <property type="entry name" value="HTH_TETR_2"/>
    <property type="match status" value="1"/>
</dbReference>
<keyword evidence="3" id="KW-0804">Transcription</keyword>